<dbReference type="EMBL" id="KV442077">
    <property type="protein sequence ID" value="OAQ25519.1"/>
    <property type="molecule type" value="Genomic_DNA"/>
</dbReference>
<reference evidence="2 3" key="1">
    <citation type="submission" date="2016-05" db="EMBL/GenBank/DDBJ databases">
        <title>Genome sequencing reveals origins of a unique bacterial endosymbiosis in the earliest lineages of terrestrial Fungi.</title>
        <authorList>
            <consortium name="DOE Joint Genome Institute"/>
            <person name="Uehling J."/>
            <person name="Gryganskyi A."/>
            <person name="Hameed K."/>
            <person name="Tschaplinski T."/>
            <person name="Misztal P."/>
            <person name="Wu S."/>
            <person name="Desiro A."/>
            <person name="Vande Pol N."/>
            <person name="Du Z.-Y."/>
            <person name="Zienkiewicz A."/>
            <person name="Zienkiewicz K."/>
            <person name="Morin E."/>
            <person name="Tisserant E."/>
            <person name="Splivallo R."/>
            <person name="Hainaut M."/>
            <person name="Henrissat B."/>
            <person name="Ohm R."/>
            <person name="Kuo A."/>
            <person name="Yan J."/>
            <person name="Lipzen A."/>
            <person name="Nolan M."/>
            <person name="Labutti K."/>
            <person name="Barry K."/>
            <person name="Goldstein A."/>
            <person name="Labbe J."/>
            <person name="Schadt C."/>
            <person name="Tuskan G."/>
            <person name="Grigoriev I."/>
            <person name="Martin F."/>
            <person name="Vilgalys R."/>
            <person name="Bonito G."/>
        </authorList>
    </citation>
    <scope>NUCLEOTIDE SEQUENCE [LARGE SCALE GENOMIC DNA]</scope>
    <source>
        <strain evidence="2 3">AG-77</strain>
    </source>
</reference>
<evidence type="ECO:0000313" key="3">
    <source>
        <dbReference type="Proteomes" id="UP000078512"/>
    </source>
</evidence>
<name>A0A197JMC1_9FUNG</name>
<keyword evidence="1" id="KW-1133">Transmembrane helix</keyword>
<accession>A0A197JMC1</accession>
<feature type="transmembrane region" description="Helical" evidence="1">
    <location>
        <begin position="40"/>
        <end position="61"/>
    </location>
</feature>
<gene>
    <name evidence="2" type="ORF">K457DRAFT_753351</name>
</gene>
<organism evidence="2 3">
    <name type="scientific">Linnemannia elongata AG-77</name>
    <dbReference type="NCBI Taxonomy" id="1314771"/>
    <lineage>
        <taxon>Eukaryota</taxon>
        <taxon>Fungi</taxon>
        <taxon>Fungi incertae sedis</taxon>
        <taxon>Mucoromycota</taxon>
        <taxon>Mortierellomycotina</taxon>
        <taxon>Mortierellomycetes</taxon>
        <taxon>Mortierellales</taxon>
        <taxon>Mortierellaceae</taxon>
        <taxon>Linnemannia</taxon>
    </lineage>
</organism>
<keyword evidence="1" id="KW-0472">Membrane</keyword>
<keyword evidence="1" id="KW-0812">Transmembrane</keyword>
<evidence type="ECO:0000313" key="2">
    <source>
        <dbReference type="EMBL" id="OAQ25519.1"/>
    </source>
</evidence>
<dbReference type="AlphaFoldDB" id="A0A197JMC1"/>
<keyword evidence="3" id="KW-1185">Reference proteome</keyword>
<dbReference type="Proteomes" id="UP000078512">
    <property type="component" value="Unassembled WGS sequence"/>
</dbReference>
<evidence type="ECO:0000256" key="1">
    <source>
        <dbReference type="SAM" id="Phobius"/>
    </source>
</evidence>
<sequence>MWCMDTSTLLLRCSYYPFSSLCFLCPHPTTRDSFCFVQSLRVFLLSSSSLFLLFSSLLFSFPLLPPLPLLFFLFFTLTYPSLLPSTPPSLIHPSLLVALIPSSN</sequence>
<protein>
    <submittedName>
        <fullName evidence="2">Uncharacterized protein</fullName>
    </submittedName>
</protein>
<proteinExistence type="predicted"/>